<organism evidence="2 3">
    <name type="scientific">Sodiomyces alkalinus (strain CBS 110278 / VKM F-3762 / F11)</name>
    <name type="common">Alkaliphilic filamentous fungus</name>
    <dbReference type="NCBI Taxonomy" id="1314773"/>
    <lineage>
        <taxon>Eukaryota</taxon>
        <taxon>Fungi</taxon>
        <taxon>Dikarya</taxon>
        <taxon>Ascomycota</taxon>
        <taxon>Pezizomycotina</taxon>
        <taxon>Sordariomycetes</taxon>
        <taxon>Hypocreomycetidae</taxon>
        <taxon>Glomerellales</taxon>
        <taxon>Plectosphaerellaceae</taxon>
        <taxon>Sodiomyces</taxon>
    </lineage>
</organism>
<dbReference type="GeneID" id="39583954"/>
<dbReference type="EMBL" id="ML119060">
    <property type="protein sequence ID" value="ROT35968.1"/>
    <property type="molecule type" value="Genomic_DNA"/>
</dbReference>
<gene>
    <name evidence="2" type="ORF">SODALDRAFT_55400</name>
</gene>
<dbReference type="RefSeq" id="XP_028463774.1">
    <property type="nucleotide sequence ID" value="XM_028615477.1"/>
</dbReference>
<evidence type="ECO:0000313" key="3">
    <source>
        <dbReference type="Proteomes" id="UP000272025"/>
    </source>
</evidence>
<keyword evidence="1" id="KW-0732">Signal</keyword>
<reference evidence="2 3" key="1">
    <citation type="journal article" date="2018" name="Mol. Ecol.">
        <title>The obligate alkalophilic soda-lake fungus Sodiomyces alkalinus has shifted to a protein diet.</title>
        <authorList>
            <person name="Grum-Grzhimaylo A.A."/>
            <person name="Falkoski D.L."/>
            <person name="van den Heuvel J."/>
            <person name="Valero-Jimenez C.A."/>
            <person name="Min B."/>
            <person name="Choi I.G."/>
            <person name="Lipzen A."/>
            <person name="Daum C.G."/>
            <person name="Aanen D.K."/>
            <person name="Tsang A."/>
            <person name="Henrissat B."/>
            <person name="Bilanenko E.N."/>
            <person name="de Vries R.P."/>
            <person name="van Kan J.A.L."/>
            <person name="Grigoriev I.V."/>
            <person name="Debets A.J.M."/>
        </authorList>
    </citation>
    <scope>NUCLEOTIDE SEQUENCE [LARGE SCALE GENOMIC DNA]</scope>
    <source>
        <strain evidence="2 3">F11</strain>
    </source>
</reference>
<keyword evidence="3" id="KW-1185">Reference proteome</keyword>
<name>A0A3N2PN69_SODAK</name>
<sequence length="107" mass="12304">MTAYIVKLNLRPVLLLMMPCFSRCLAFPFEVCFEAVPSILDLVSVCLYYSLFHTPLLPHPIRRCLQSPIDETFGKYYPMFIVDISHLFPGFPAMVHGWEIHQPTGDV</sequence>
<evidence type="ECO:0008006" key="4">
    <source>
        <dbReference type="Google" id="ProtNLM"/>
    </source>
</evidence>
<evidence type="ECO:0000256" key="1">
    <source>
        <dbReference type="SAM" id="SignalP"/>
    </source>
</evidence>
<feature type="signal peptide" evidence="1">
    <location>
        <begin position="1"/>
        <end position="26"/>
    </location>
</feature>
<dbReference type="AlphaFoldDB" id="A0A3N2PN69"/>
<protein>
    <recommendedName>
        <fullName evidence="4">Secreted protein</fullName>
    </recommendedName>
</protein>
<feature type="chain" id="PRO_5018140706" description="Secreted protein" evidence="1">
    <location>
        <begin position="27"/>
        <end position="107"/>
    </location>
</feature>
<accession>A0A3N2PN69</accession>
<dbReference type="Proteomes" id="UP000272025">
    <property type="component" value="Unassembled WGS sequence"/>
</dbReference>
<proteinExistence type="predicted"/>
<evidence type="ECO:0000313" key="2">
    <source>
        <dbReference type="EMBL" id="ROT35968.1"/>
    </source>
</evidence>